<dbReference type="STRING" id="70996.SE18_05500"/>
<evidence type="ECO:0000313" key="2">
    <source>
        <dbReference type="EMBL" id="KPL90546.1"/>
    </source>
</evidence>
<feature type="domain" description="DUF427" evidence="1">
    <location>
        <begin position="8"/>
        <end position="96"/>
    </location>
</feature>
<dbReference type="RefSeq" id="WP_054533425.1">
    <property type="nucleotide sequence ID" value="NZ_LGKP01000011.1"/>
</dbReference>
<evidence type="ECO:0000313" key="3">
    <source>
        <dbReference type="Proteomes" id="UP000050277"/>
    </source>
</evidence>
<gene>
    <name evidence="2" type="ORF">SE18_05500</name>
</gene>
<proteinExistence type="predicted"/>
<dbReference type="PANTHER" id="PTHR34310:SF5">
    <property type="entry name" value="DUF427 DOMAIN PROTEIN (AFU_ORTHOLOGUE AFUA_3G02220)"/>
    <property type="match status" value="1"/>
</dbReference>
<dbReference type="OrthoDB" id="285364at2"/>
<keyword evidence="3" id="KW-1185">Reference proteome</keyword>
<name>A0A0N8GSX9_9CHLR</name>
<accession>A0A0N8GSX9</accession>
<dbReference type="Proteomes" id="UP000050277">
    <property type="component" value="Unassembled WGS sequence"/>
</dbReference>
<comment type="caution">
    <text evidence="2">The sequence shown here is derived from an EMBL/GenBank/DDBJ whole genome shotgun (WGS) entry which is preliminary data.</text>
</comment>
<evidence type="ECO:0000259" key="1">
    <source>
        <dbReference type="Pfam" id="PF04248"/>
    </source>
</evidence>
<protein>
    <recommendedName>
        <fullName evidence="1">DUF427 domain-containing protein</fullName>
    </recommendedName>
</protein>
<dbReference type="Pfam" id="PF04248">
    <property type="entry name" value="NTP_transf_9"/>
    <property type="match status" value="1"/>
</dbReference>
<sequence length="105" mass="12051">MLREISIKAKHDQATLAKGVETQTVFRLEGNWYFDQAAVDMHNLRVTERTYVCPHKGTCFWIDLVTDNGTIADVAWMYTVVKPNYEHIKDKIAFYGGTRHATTEA</sequence>
<reference evidence="2 3" key="1">
    <citation type="submission" date="2015-07" db="EMBL/GenBank/DDBJ databases">
        <title>Whole genome sequence of Herpetosiphon geysericola DSM 7119.</title>
        <authorList>
            <person name="Hemp J."/>
            <person name="Ward L.M."/>
            <person name="Pace L.A."/>
            <person name="Fischer W.W."/>
        </authorList>
    </citation>
    <scope>NUCLEOTIDE SEQUENCE [LARGE SCALE GENOMIC DNA]</scope>
    <source>
        <strain evidence="2 3">DSM 7119</strain>
    </source>
</reference>
<dbReference type="EMBL" id="LGKP01000011">
    <property type="protein sequence ID" value="KPL90546.1"/>
    <property type="molecule type" value="Genomic_DNA"/>
</dbReference>
<dbReference type="AlphaFoldDB" id="A0A0N8GSX9"/>
<dbReference type="InterPro" id="IPR007361">
    <property type="entry name" value="DUF427"/>
</dbReference>
<dbReference type="PANTHER" id="PTHR34310">
    <property type="entry name" value="DUF427 DOMAIN PROTEIN (AFU_ORTHOLOGUE AFUA_3G02220)"/>
    <property type="match status" value="1"/>
</dbReference>
<dbReference type="InterPro" id="IPR038694">
    <property type="entry name" value="DUF427_sf"/>
</dbReference>
<organism evidence="2 3">
    <name type="scientific">Herpetosiphon geysericola</name>
    <dbReference type="NCBI Taxonomy" id="70996"/>
    <lineage>
        <taxon>Bacteria</taxon>
        <taxon>Bacillati</taxon>
        <taxon>Chloroflexota</taxon>
        <taxon>Chloroflexia</taxon>
        <taxon>Herpetosiphonales</taxon>
        <taxon>Herpetosiphonaceae</taxon>
        <taxon>Herpetosiphon</taxon>
    </lineage>
</organism>
<dbReference type="Gene3D" id="2.170.150.40">
    <property type="entry name" value="Domain of unknown function (DUF427)"/>
    <property type="match status" value="1"/>
</dbReference>